<dbReference type="SMART" id="SM00105">
    <property type="entry name" value="ArfGap"/>
    <property type="match status" value="1"/>
</dbReference>
<dbReference type="CDD" id="cd08830">
    <property type="entry name" value="ArfGap_ArfGap1"/>
    <property type="match status" value="1"/>
</dbReference>
<reference evidence="8" key="2">
    <citation type="submission" date="2015-03" db="UniProtKB">
        <authorList>
            <consortium name="EnsemblPlants"/>
        </authorList>
    </citation>
    <scope>IDENTIFICATION</scope>
</reference>
<feature type="transmembrane region" description="Helical" evidence="6">
    <location>
        <begin position="153"/>
        <end position="176"/>
    </location>
</feature>
<evidence type="ECO:0000256" key="4">
    <source>
        <dbReference type="ARBA" id="ARBA00022833"/>
    </source>
</evidence>
<evidence type="ECO:0000256" key="2">
    <source>
        <dbReference type="ARBA" id="ARBA00022723"/>
    </source>
</evidence>
<organism evidence="8">
    <name type="scientific">Oryza barthii</name>
    <dbReference type="NCBI Taxonomy" id="65489"/>
    <lineage>
        <taxon>Eukaryota</taxon>
        <taxon>Viridiplantae</taxon>
        <taxon>Streptophyta</taxon>
        <taxon>Embryophyta</taxon>
        <taxon>Tracheophyta</taxon>
        <taxon>Spermatophyta</taxon>
        <taxon>Magnoliopsida</taxon>
        <taxon>Liliopsida</taxon>
        <taxon>Poales</taxon>
        <taxon>Poaceae</taxon>
        <taxon>BOP clade</taxon>
        <taxon>Oryzoideae</taxon>
        <taxon>Oryzeae</taxon>
        <taxon>Oryzinae</taxon>
        <taxon>Oryza</taxon>
    </lineage>
</organism>
<evidence type="ECO:0000259" key="7">
    <source>
        <dbReference type="PROSITE" id="PS50115"/>
    </source>
</evidence>
<dbReference type="Gramene" id="OBART03G12530.1">
    <property type="protein sequence ID" value="OBART03G12530.1"/>
    <property type="gene ID" value="OBART03G12530"/>
</dbReference>
<dbReference type="STRING" id="65489.A0A0D3FGW6"/>
<dbReference type="SUPFAM" id="SSF47699">
    <property type="entry name" value="Bifunctional inhibitor/lipid-transfer protein/seed storage 2S albumin"/>
    <property type="match status" value="1"/>
</dbReference>
<keyword evidence="2" id="KW-0479">Metal-binding</keyword>
<dbReference type="Pfam" id="PF01412">
    <property type="entry name" value="ArfGap"/>
    <property type="match status" value="1"/>
</dbReference>
<feature type="domain" description="Arf-GAP" evidence="7">
    <location>
        <begin position="6"/>
        <end position="122"/>
    </location>
</feature>
<dbReference type="PRINTS" id="PR00405">
    <property type="entry name" value="REVINTRACTNG"/>
</dbReference>
<evidence type="ECO:0000256" key="6">
    <source>
        <dbReference type="SAM" id="Phobius"/>
    </source>
</evidence>
<keyword evidence="3 5" id="KW-0863">Zinc-finger</keyword>
<dbReference type="FunFam" id="1.10.220.150:FF:000014">
    <property type="entry name" value="ADP-ribosylation factor GTPase-activating protein"/>
    <property type="match status" value="1"/>
</dbReference>
<reference evidence="8" key="1">
    <citation type="journal article" date="2009" name="Rice">
        <title>De Novo Next Generation Sequencing of Plant Genomes.</title>
        <authorList>
            <person name="Rounsley S."/>
            <person name="Marri P.R."/>
            <person name="Yu Y."/>
            <person name="He R."/>
            <person name="Sisneros N."/>
            <person name="Goicoechea J.L."/>
            <person name="Lee S.J."/>
            <person name="Angelova A."/>
            <person name="Kudrna D."/>
            <person name="Luo M."/>
            <person name="Affourtit J."/>
            <person name="Desany B."/>
            <person name="Knight J."/>
            <person name="Niazi F."/>
            <person name="Egholm M."/>
            <person name="Wing R.A."/>
        </authorList>
    </citation>
    <scope>NUCLEOTIDE SEQUENCE [LARGE SCALE GENOMIC DNA]</scope>
    <source>
        <strain evidence="8">cv. IRGC 105608</strain>
    </source>
</reference>
<dbReference type="eggNOG" id="KOG0704">
    <property type="taxonomic scope" value="Eukaryota"/>
</dbReference>
<dbReference type="InterPro" id="IPR037278">
    <property type="entry name" value="ARFGAP/RecO"/>
</dbReference>
<dbReference type="Gene3D" id="1.10.220.150">
    <property type="entry name" value="Arf GTPase activating protein"/>
    <property type="match status" value="1"/>
</dbReference>
<dbReference type="GO" id="GO:0005096">
    <property type="term" value="F:GTPase activator activity"/>
    <property type="evidence" value="ECO:0007669"/>
    <property type="project" value="UniProtKB-KW"/>
</dbReference>
<keyword evidence="4" id="KW-0862">Zinc</keyword>
<dbReference type="SUPFAM" id="SSF57863">
    <property type="entry name" value="ArfGap/RecO-like zinc finger"/>
    <property type="match status" value="1"/>
</dbReference>
<dbReference type="AlphaFoldDB" id="A0A0D3FGW6"/>
<dbReference type="EnsemblPlants" id="OBART03G12530.1">
    <property type="protein sequence ID" value="OBART03G12530.1"/>
    <property type="gene ID" value="OBART03G12530"/>
</dbReference>
<dbReference type="GO" id="GO:0016192">
    <property type="term" value="P:vesicle-mediated transport"/>
    <property type="evidence" value="ECO:0007669"/>
    <property type="project" value="InterPro"/>
</dbReference>
<accession>A0A0D3FGW6</accession>
<evidence type="ECO:0000313" key="9">
    <source>
        <dbReference type="Proteomes" id="UP000026960"/>
    </source>
</evidence>
<dbReference type="InterPro" id="IPR038508">
    <property type="entry name" value="ArfGAP_dom_sf"/>
</dbReference>
<dbReference type="GO" id="GO:0008270">
    <property type="term" value="F:zinc ion binding"/>
    <property type="evidence" value="ECO:0007669"/>
    <property type="project" value="UniProtKB-KW"/>
</dbReference>
<keyword evidence="9" id="KW-1185">Reference proteome</keyword>
<dbReference type="InterPro" id="IPR044519">
    <property type="entry name" value="ARF_GAP_AGD6/7"/>
</dbReference>
<proteinExistence type="predicted"/>
<dbReference type="Proteomes" id="UP000026960">
    <property type="component" value="Chromosome 3"/>
</dbReference>
<dbReference type="PROSITE" id="PS50115">
    <property type="entry name" value="ARFGAP"/>
    <property type="match status" value="1"/>
</dbReference>
<keyword evidence="6" id="KW-1133">Transmembrane helix</keyword>
<dbReference type="InterPro" id="IPR036312">
    <property type="entry name" value="Bifun_inhib/LTP/seed_sf"/>
</dbReference>
<protein>
    <recommendedName>
        <fullName evidence="7">Arf-GAP domain-containing protein</fullName>
    </recommendedName>
</protein>
<evidence type="ECO:0000256" key="5">
    <source>
        <dbReference type="PROSITE-ProRule" id="PRU00288"/>
    </source>
</evidence>
<dbReference type="PaxDb" id="65489-OBART03G12530.1"/>
<sequence>MASTAARRLRELQGQAGNKTCVDCAQRNPQWASVSYGVFMCLECSGKHRGLGVHISFVRSVTMDSWTEAQLRKMEAGGNDRLNAFLAARGVPKETPHVAKYNSNAAAAYRDRIVAVAEGRPWTDPPVVKETPGSGAPAPTSKPPLPAGGAYKILALFALLALSASAATTITTMPYLQPTIAMGNMDPCRQYMMQTTGTDSYATMFMPQPIALLQQ</sequence>
<keyword evidence="6" id="KW-0812">Transmembrane</keyword>
<evidence type="ECO:0000313" key="8">
    <source>
        <dbReference type="EnsemblPlants" id="OBART03G12530.1"/>
    </source>
</evidence>
<evidence type="ECO:0000256" key="1">
    <source>
        <dbReference type="ARBA" id="ARBA00022468"/>
    </source>
</evidence>
<name>A0A0D3FGW6_9ORYZ</name>
<evidence type="ECO:0000256" key="3">
    <source>
        <dbReference type="ARBA" id="ARBA00022771"/>
    </source>
</evidence>
<dbReference type="PANTHER" id="PTHR47021:SF4">
    <property type="entry name" value="ADP-RIBOSYLATION FACTOR GTPASE-ACTIVATING PROTEIN AGD6-RELATED"/>
    <property type="match status" value="1"/>
</dbReference>
<dbReference type="HOGENOM" id="CLU_1285006_0_0_1"/>
<keyword evidence="6" id="KW-0472">Membrane</keyword>
<keyword evidence="1" id="KW-0343">GTPase activation</keyword>
<dbReference type="InterPro" id="IPR001164">
    <property type="entry name" value="ArfGAP_dom"/>
</dbReference>
<dbReference type="PANTHER" id="PTHR47021">
    <property type="entry name" value="ADP-RIBOSYLATION FACTOR GTPASE-ACTIVATING PROTEIN AGD6-RELATED"/>
    <property type="match status" value="1"/>
</dbReference>